<sequence>MPRLPSVSSTLFAIVLLISWLEDVSFAWPVTKDVVKRATQCNGHEELCDRSYGNITFLGAHDSFASSRDPLALARDQEVNITAQLELGVRLLQAQSHMKNGTLHFCHTSCTLFDGGTVLSYLKTVKAFLDGHPNEVLTLLFTNPEGVSVAGAWKDVFNNAGLTELIYTPSPADVPIKRDDWPTLGSMIASGRRLVVFLDAGADPTQIATILPEFAMIWETSFSVTDPAFPCSVNRIHGPLPVEDHMYLINHSLNVNIIPIGEGVIISDPFEASTTNSVTSIRANVDLCAPLAGDRAPNFILLDFVNRGEGLRAVDLLNGFD</sequence>
<dbReference type="Pfam" id="PF26146">
    <property type="entry name" value="PI-PLC_X"/>
    <property type="match status" value="1"/>
</dbReference>
<dbReference type="GO" id="GO:0008081">
    <property type="term" value="F:phosphoric diester hydrolase activity"/>
    <property type="evidence" value="ECO:0007669"/>
    <property type="project" value="InterPro"/>
</dbReference>
<organism evidence="2 3">
    <name type="scientific">Pleurotus ostreatus (strain PC15)</name>
    <name type="common">Oyster mushroom</name>
    <dbReference type="NCBI Taxonomy" id="1137138"/>
    <lineage>
        <taxon>Eukaryota</taxon>
        <taxon>Fungi</taxon>
        <taxon>Dikarya</taxon>
        <taxon>Basidiomycota</taxon>
        <taxon>Agaricomycotina</taxon>
        <taxon>Agaricomycetes</taxon>
        <taxon>Agaricomycetidae</taxon>
        <taxon>Agaricales</taxon>
        <taxon>Pleurotineae</taxon>
        <taxon>Pleurotaceae</taxon>
        <taxon>Pleurotus</taxon>
    </lineage>
</organism>
<feature type="chain" id="PRO_5001645760" description="PLC-like phosphodiesterase" evidence="1">
    <location>
        <begin position="28"/>
        <end position="321"/>
    </location>
</feature>
<proteinExistence type="predicted"/>
<dbReference type="InParanoid" id="A0A067NJ55"/>
<evidence type="ECO:0000313" key="2">
    <source>
        <dbReference type="EMBL" id="KDQ23796.1"/>
    </source>
</evidence>
<dbReference type="AlphaFoldDB" id="A0A067NJ55"/>
<dbReference type="OrthoDB" id="7984201at2759"/>
<dbReference type="EMBL" id="KL198012">
    <property type="protein sequence ID" value="KDQ23796.1"/>
    <property type="molecule type" value="Genomic_DNA"/>
</dbReference>
<gene>
    <name evidence="2" type="ORF">PLEOSDRAFT_1079099</name>
</gene>
<dbReference type="InterPro" id="IPR017946">
    <property type="entry name" value="PLC-like_Pdiesterase_TIM-brl"/>
</dbReference>
<accession>A0A067NJ55</accession>
<feature type="signal peptide" evidence="1">
    <location>
        <begin position="1"/>
        <end position="27"/>
    </location>
</feature>
<protein>
    <recommendedName>
        <fullName evidence="4">PLC-like phosphodiesterase</fullName>
    </recommendedName>
</protein>
<dbReference type="Proteomes" id="UP000027073">
    <property type="component" value="Unassembled WGS sequence"/>
</dbReference>
<keyword evidence="1" id="KW-0732">Signal</keyword>
<dbReference type="VEuPathDB" id="FungiDB:PLEOSDRAFT_1079099"/>
<dbReference type="SUPFAM" id="SSF51695">
    <property type="entry name" value="PLC-like phosphodiesterases"/>
    <property type="match status" value="1"/>
</dbReference>
<dbReference type="GO" id="GO:0006629">
    <property type="term" value="P:lipid metabolic process"/>
    <property type="evidence" value="ECO:0007669"/>
    <property type="project" value="InterPro"/>
</dbReference>
<dbReference type="PANTHER" id="PTHR13593:SF140">
    <property type="entry name" value="PLC-LIKE PHOSPHODIESTERASE"/>
    <property type="match status" value="1"/>
</dbReference>
<evidence type="ECO:0000313" key="3">
    <source>
        <dbReference type="Proteomes" id="UP000027073"/>
    </source>
</evidence>
<dbReference type="PANTHER" id="PTHR13593">
    <property type="match status" value="1"/>
</dbReference>
<dbReference type="InterPro" id="IPR051057">
    <property type="entry name" value="PI-PLC_domain"/>
</dbReference>
<name>A0A067NJ55_PLEO1</name>
<reference evidence="3" key="1">
    <citation type="journal article" date="2014" name="Proc. Natl. Acad. Sci. U.S.A.">
        <title>Extensive sampling of basidiomycete genomes demonstrates inadequacy of the white-rot/brown-rot paradigm for wood decay fungi.</title>
        <authorList>
            <person name="Riley R."/>
            <person name="Salamov A.A."/>
            <person name="Brown D.W."/>
            <person name="Nagy L.G."/>
            <person name="Floudas D."/>
            <person name="Held B.W."/>
            <person name="Levasseur A."/>
            <person name="Lombard V."/>
            <person name="Morin E."/>
            <person name="Otillar R."/>
            <person name="Lindquist E.A."/>
            <person name="Sun H."/>
            <person name="LaButti K.M."/>
            <person name="Schmutz J."/>
            <person name="Jabbour D."/>
            <person name="Luo H."/>
            <person name="Baker S.E."/>
            <person name="Pisabarro A.G."/>
            <person name="Walton J.D."/>
            <person name="Blanchette R.A."/>
            <person name="Henrissat B."/>
            <person name="Martin F."/>
            <person name="Cullen D."/>
            <person name="Hibbett D.S."/>
            <person name="Grigoriev I.V."/>
        </authorList>
    </citation>
    <scope>NUCLEOTIDE SEQUENCE [LARGE SCALE GENOMIC DNA]</scope>
    <source>
        <strain evidence="3">PC15</strain>
    </source>
</reference>
<evidence type="ECO:0000256" key="1">
    <source>
        <dbReference type="SAM" id="SignalP"/>
    </source>
</evidence>
<dbReference type="Gene3D" id="3.20.20.190">
    <property type="entry name" value="Phosphatidylinositol (PI) phosphodiesterase"/>
    <property type="match status" value="1"/>
</dbReference>
<dbReference type="STRING" id="1137138.A0A067NJ55"/>
<evidence type="ECO:0008006" key="4">
    <source>
        <dbReference type="Google" id="ProtNLM"/>
    </source>
</evidence>
<dbReference type="HOGENOM" id="CLU_037358_2_0_1"/>